<sequence length="198" mass="22299">MVQSKNQTGHWSTKFLLDKAAEKLSESWQLNLKQNTATCREIHLLHVEGTVSVPPPKPNDYELFPGIGYYKFHYNKKVVFAEAQSICANEGGHLAIINSEEESNVIRTIYAKHIKQGGPWSYIGFYDRNKAQGFRDFVTIFGQPLNETGFLKWHGDDPNNVGGQQFCGCVVTDGLLGDIGCNDKISFFCEYDLSWGIL</sequence>
<dbReference type="Proteomes" id="UP000792457">
    <property type="component" value="Unassembled WGS sequence"/>
</dbReference>
<dbReference type="PROSITE" id="PS50041">
    <property type="entry name" value="C_TYPE_LECTIN_2"/>
    <property type="match status" value="1"/>
</dbReference>
<dbReference type="InterPro" id="IPR016186">
    <property type="entry name" value="C-type_lectin-like/link_sf"/>
</dbReference>
<comment type="caution">
    <text evidence="2">The sequence shown here is derived from an EMBL/GenBank/DDBJ whole genome shotgun (WGS) entry which is preliminary data.</text>
</comment>
<dbReference type="EMBL" id="KZ308274">
    <property type="protein sequence ID" value="KAG8226307.1"/>
    <property type="molecule type" value="Genomic_DNA"/>
</dbReference>
<dbReference type="AlphaFoldDB" id="A0A8K0K111"/>
<dbReference type="SUPFAM" id="SSF56436">
    <property type="entry name" value="C-type lectin-like"/>
    <property type="match status" value="1"/>
</dbReference>
<dbReference type="Gene3D" id="3.10.100.10">
    <property type="entry name" value="Mannose-Binding Protein A, subunit A"/>
    <property type="match status" value="1"/>
</dbReference>
<reference evidence="2" key="2">
    <citation type="submission" date="2017-10" db="EMBL/GenBank/DDBJ databases">
        <title>Ladona fulva Genome sequencing and assembly.</title>
        <authorList>
            <person name="Murali S."/>
            <person name="Richards S."/>
            <person name="Bandaranaike D."/>
            <person name="Bellair M."/>
            <person name="Blankenburg K."/>
            <person name="Chao H."/>
            <person name="Dinh H."/>
            <person name="Doddapaneni H."/>
            <person name="Dugan-Rocha S."/>
            <person name="Elkadiri S."/>
            <person name="Gnanaolivu R."/>
            <person name="Hernandez B."/>
            <person name="Skinner E."/>
            <person name="Javaid M."/>
            <person name="Lee S."/>
            <person name="Li M."/>
            <person name="Ming W."/>
            <person name="Munidasa M."/>
            <person name="Muniz J."/>
            <person name="Nguyen L."/>
            <person name="Hughes D."/>
            <person name="Osuji N."/>
            <person name="Pu L.-L."/>
            <person name="Puazo M."/>
            <person name="Qu C."/>
            <person name="Quiroz J."/>
            <person name="Raj R."/>
            <person name="Weissenberger G."/>
            <person name="Xin Y."/>
            <person name="Zou X."/>
            <person name="Han Y."/>
            <person name="Worley K."/>
            <person name="Muzny D."/>
            <person name="Gibbs R."/>
        </authorList>
    </citation>
    <scope>NUCLEOTIDE SEQUENCE</scope>
    <source>
        <strain evidence="2">Sampled in the wild</strain>
    </source>
</reference>
<dbReference type="OrthoDB" id="7357196at2759"/>
<dbReference type="SMART" id="SM00034">
    <property type="entry name" value="CLECT"/>
    <property type="match status" value="1"/>
</dbReference>
<dbReference type="PANTHER" id="PTHR22803">
    <property type="entry name" value="MANNOSE, PHOSPHOLIPASE, LECTIN RECEPTOR RELATED"/>
    <property type="match status" value="1"/>
</dbReference>
<dbReference type="Pfam" id="PF00059">
    <property type="entry name" value="Lectin_C"/>
    <property type="match status" value="1"/>
</dbReference>
<dbReference type="InterPro" id="IPR050111">
    <property type="entry name" value="C-type_lectin/snaclec_domain"/>
</dbReference>
<gene>
    <name evidence="2" type="ORF">J437_LFUL002746</name>
</gene>
<feature type="domain" description="C-type lectin" evidence="1">
    <location>
        <begin position="70"/>
        <end position="190"/>
    </location>
</feature>
<reference evidence="2" key="1">
    <citation type="submission" date="2013-04" db="EMBL/GenBank/DDBJ databases">
        <authorList>
            <person name="Qu J."/>
            <person name="Murali S.C."/>
            <person name="Bandaranaike D."/>
            <person name="Bellair M."/>
            <person name="Blankenburg K."/>
            <person name="Chao H."/>
            <person name="Dinh H."/>
            <person name="Doddapaneni H."/>
            <person name="Downs B."/>
            <person name="Dugan-Rocha S."/>
            <person name="Elkadiri S."/>
            <person name="Gnanaolivu R.D."/>
            <person name="Hernandez B."/>
            <person name="Javaid M."/>
            <person name="Jayaseelan J.C."/>
            <person name="Lee S."/>
            <person name="Li M."/>
            <person name="Ming W."/>
            <person name="Munidasa M."/>
            <person name="Muniz J."/>
            <person name="Nguyen L."/>
            <person name="Ongeri F."/>
            <person name="Osuji N."/>
            <person name="Pu L.-L."/>
            <person name="Puazo M."/>
            <person name="Qu C."/>
            <person name="Quiroz J."/>
            <person name="Raj R."/>
            <person name="Weissenberger G."/>
            <person name="Xin Y."/>
            <person name="Zou X."/>
            <person name="Han Y."/>
            <person name="Richards S."/>
            <person name="Worley K."/>
            <person name="Muzny D."/>
            <person name="Gibbs R."/>
        </authorList>
    </citation>
    <scope>NUCLEOTIDE SEQUENCE</scope>
    <source>
        <strain evidence="2">Sampled in the wild</strain>
    </source>
</reference>
<keyword evidence="3" id="KW-1185">Reference proteome</keyword>
<name>A0A8K0K111_LADFU</name>
<evidence type="ECO:0000259" key="1">
    <source>
        <dbReference type="PROSITE" id="PS50041"/>
    </source>
</evidence>
<evidence type="ECO:0000313" key="3">
    <source>
        <dbReference type="Proteomes" id="UP000792457"/>
    </source>
</evidence>
<proteinExistence type="predicted"/>
<accession>A0A8K0K111</accession>
<evidence type="ECO:0000313" key="2">
    <source>
        <dbReference type="EMBL" id="KAG8226307.1"/>
    </source>
</evidence>
<dbReference type="InterPro" id="IPR001304">
    <property type="entry name" value="C-type_lectin-like"/>
</dbReference>
<protein>
    <recommendedName>
        <fullName evidence="1">C-type lectin domain-containing protein</fullName>
    </recommendedName>
</protein>
<organism evidence="2 3">
    <name type="scientific">Ladona fulva</name>
    <name type="common">Scarce chaser dragonfly</name>
    <name type="synonym">Libellula fulva</name>
    <dbReference type="NCBI Taxonomy" id="123851"/>
    <lineage>
        <taxon>Eukaryota</taxon>
        <taxon>Metazoa</taxon>
        <taxon>Ecdysozoa</taxon>
        <taxon>Arthropoda</taxon>
        <taxon>Hexapoda</taxon>
        <taxon>Insecta</taxon>
        <taxon>Pterygota</taxon>
        <taxon>Palaeoptera</taxon>
        <taxon>Odonata</taxon>
        <taxon>Epiprocta</taxon>
        <taxon>Anisoptera</taxon>
        <taxon>Libelluloidea</taxon>
        <taxon>Libellulidae</taxon>
        <taxon>Ladona</taxon>
    </lineage>
</organism>
<dbReference type="InterPro" id="IPR016187">
    <property type="entry name" value="CTDL_fold"/>
</dbReference>